<dbReference type="CDD" id="cd00090">
    <property type="entry name" value="HTH_ARSR"/>
    <property type="match status" value="1"/>
</dbReference>
<dbReference type="Proteomes" id="UP000277633">
    <property type="component" value="Unassembled WGS sequence"/>
</dbReference>
<evidence type="ECO:0000313" key="2">
    <source>
        <dbReference type="Proteomes" id="UP000277633"/>
    </source>
</evidence>
<accession>A0A497JGB3</accession>
<dbReference type="InterPro" id="IPR036390">
    <property type="entry name" value="WH_DNA-bd_sf"/>
</dbReference>
<dbReference type="Gene3D" id="1.10.10.10">
    <property type="entry name" value="Winged helix-like DNA-binding domain superfamily/Winged helix DNA-binding domain"/>
    <property type="match status" value="1"/>
</dbReference>
<comment type="caution">
    <text evidence="1">The sequence shown here is derived from an EMBL/GenBank/DDBJ whole genome shotgun (WGS) entry which is preliminary data.</text>
</comment>
<name>A0A497JGB3_9ARCH</name>
<organism evidence="1 2">
    <name type="scientific">Candidatus Iainarchaeum sp</name>
    <dbReference type="NCBI Taxonomy" id="3101447"/>
    <lineage>
        <taxon>Archaea</taxon>
        <taxon>Candidatus Iainarchaeota</taxon>
        <taxon>Candidatus Iainarchaeia</taxon>
        <taxon>Candidatus Iainarchaeales</taxon>
        <taxon>Candidatus Iainarchaeaceae</taxon>
        <taxon>Candidatus Iainarchaeum</taxon>
    </lineage>
</organism>
<dbReference type="InterPro" id="IPR011991">
    <property type="entry name" value="ArsR-like_HTH"/>
</dbReference>
<dbReference type="Pfam" id="PF13412">
    <property type="entry name" value="HTH_24"/>
    <property type="match status" value="1"/>
</dbReference>
<dbReference type="InterPro" id="IPR036388">
    <property type="entry name" value="WH-like_DNA-bd_sf"/>
</dbReference>
<dbReference type="AlphaFoldDB" id="A0A497JGB3"/>
<gene>
    <name evidence="1" type="ORF">DRO07_03185</name>
</gene>
<reference evidence="1 2" key="1">
    <citation type="submission" date="2018-06" db="EMBL/GenBank/DDBJ databases">
        <title>Extensive metabolic versatility and redundancy in microbially diverse, dynamic hydrothermal sediments.</title>
        <authorList>
            <person name="Dombrowski N."/>
            <person name="Teske A."/>
            <person name="Baker B.J."/>
        </authorList>
    </citation>
    <scope>NUCLEOTIDE SEQUENCE [LARGE SCALE GENOMIC DNA]</scope>
    <source>
        <strain evidence="1">B9_G13</strain>
    </source>
</reference>
<evidence type="ECO:0000313" key="1">
    <source>
        <dbReference type="EMBL" id="RLG68702.1"/>
    </source>
</evidence>
<protein>
    <submittedName>
        <fullName evidence="1">Uncharacterized protein</fullName>
    </submittedName>
</protein>
<dbReference type="EMBL" id="QMWO01000128">
    <property type="protein sequence ID" value="RLG68702.1"/>
    <property type="molecule type" value="Genomic_DNA"/>
</dbReference>
<sequence length="131" mass="15262">MPSARFSVRINYIERPHSDDFERYVGWLCDSLGLCTHDCDSAREILIQIIKSKNGISSTELSRMLNKSRGAVINQLNKLMESGLIVKNGRFYRLRASTVERTLEELYEDVERTFTKFMKIAELIDEQLRKI</sequence>
<dbReference type="SUPFAM" id="SSF46785">
    <property type="entry name" value="Winged helix' DNA-binding domain"/>
    <property type="match status" value="1"/>
</dbReference>
<proteinExistence type="predicted"/>